<dbReference type="GeneTree" id="ENSGT00910000146953"/>
<dbReference type="InParanoid" id="A0A5F8A6F0"/>
<name>A0A5F8A6F0_MACMU</name>
<dbReference type="AlphaFoldDB" id="A0A5F8A6F0"/>
<sequence length="191" mass="20387">MSWMQQQTSAARRSTWVCIWGQWQGQGWSDSKGGMGRAFQRETASPQAPRPLPPVSSYSPPVSGLSFTDGQLCPVGTGLGPLLAPNLKTAMFFTPGKPVPLLLEQLGTQSNTGADQLLASNETQAYGLRGGRKKGLASVVGGGLPNSFEGHLAALFVSRNVSSGLLSHMELTCTWPPRKSRLEALTHPLSR</sequence>
<dbReference type="Bgee" id="ENSMMUG00000053369">
    <property type="expression patterns" value="Expressed in ileum and 13 other cell types or tissues"/>
</dbReference>
<keyword evidence="3" id="KW-1185">Reference proteome</keyword>
<evidence type="ECO:0000256" key="1">
    <source>
        <dbReference type="SAM" id="MobiDB-lite"/>
    </source>
</evidence>
<dbReference type="Ensembl" id="ENSMMUT00000087249.1">
    <property type="protein sequence ID" value="ENSMMUP00000072525.1"/>
    <property type="gene ID" value="ENSMMUG00000053369.1"/>
</dbReference>
<organism evidence="2 3">
    <name type="scientific">Macaca mulatta</name>
    <name type="common">Rhesus macaque</name>
    <dbReference type="NCBI Taxonomy" id="9544"/>
    <lineage>
        <taxon>Eukaryota</taxon>
        <taxon>Metazoa</taxon>
        <taxon>Chordata</taxon>
        <taxon>Craniata</taxon>
        <taxon>Vertebrata</taxon>
        <taxon>Euteleostomi</taxon>
        <taxon>Mammalia</taxon>
        <taxon>Eutheria</taxon>
        <taxon>Euarchontoglires</taxon>
        <taxon>Primates</taxon>
        <taxon>Haplorrhini</taxon>
        <taxon>Catarrhini</taxon>
        <taxon>Cercopithecidae</taxon>
        <taxon>Cercopithecinae</taxon>
        <taxon>Macaca</taxon>
    </lineage>
</organism>
<reference evidence="2" key="2">
    <citation type="submission" date="2019-01" db="EMBL/GenBank/DDBJ databases">
        <authorList>
            <person name="Graves T."/>
            <person name="Eichler E.E."/>
            <person name="Wilson R.K."/>
        </authorList>
    </citation>
    <scope>NUCLEOTIDE SEQUENCE [LARGE SCALE GENOMIC DNA]</scope>
    <source>
        <strain evidence="2">17573</strain>
    </source>
</reference>
<reference evidence="2" key="3">
    <citation type="submission" date="2025-08" db="UniProtKB">
        <authorList>
            <consortium name="Ensembl"/>
        </authorList>
    </citation>
    <scope>IDENTIFICATION</scope>
    <source>
        <strain evidence="2">17573</strain>
    </source>
</reference>
<dbReference type="VEuPathDB" id="HostDB:ENSMMUG00000053369"/>
<reference evidence="2" key="4">
    <citation type="submission" date="2025-09" db="UniProtKB">
        <authorList>
            <consortium name="Ensembl"/>
        </authorList>
    </citation>
    <scope>IDENTIFICATION</scope>
    <source>
        <strain evidence="2">17573</strain>
    </source>
</reference>
<protein>
    <submittedName>
        <fullName evidence="2">Uncharacterized protein</fullName>
    </submittedName>
</protein>
<dbReference type="Proteomes" id="UP000006718">
    <property type="component" value="Chromosome 7"/>
</dbReference>
<evidence type="ECO:0000313" key="2">
    <source>
        <dbReference type="Ensembl" id="ENSMMUP00000072525.1"/>
    </source>
</evidence>
<feature type="region of interest" description="Disordered" evidence="1">
    <location>
        <begin position="30"/>
        <end position="60"/>
    </location>
</feature>
<dbReference type="OMA" id="NETQAYG"/>
<reference evidence="3" key="1">
    <citation type="journal article" date="2007" name="Science">
        <title>Evolutionary and biomedical insights from the rhesus macaque genome.</title>
        <authorList>
            <person name="Gibbs R.A."/>
            <person name="Rogers J."/>
            <person name="Katze M.G."/>
            <person name="Bumgarner R."/>
            <person name="Weinstock G.M."/>
            <person name="Mardis E.R."/>
            <person name="Remington K.A."/>
            <person name="Strausberg R.L."/>
            <person name="Venter J.C."/>
            <person name="Wilson R.K."/>
            <person name="Batzer M.A."/>
            <person name="Bustamante C.D."/>
            <person name="Eichler E.E."/>
            <person name="Hahn M.W."/>
            <person name="Hardison R.C."/>
            <person name="Makova K.D."/>
            <person name="Miller W."/>
            <person name="Milosavljevic A."/>
            <person name="Palermo R.E."/>
            <person name="Siepel A."/>
            <person name="Sikela J.M."/>
            <person name="Attaway T."/>
            <person name="Bell S."/>
            <person name="Bernard K.E."/>
            <person name="Buhay C.J."/>
            <person name="Chandrabose M.N."/>
            <person name="Dao M."/>
            <person name="Davis C."/>
            <person name="Delehaunty K.D."/>
            <person name="Ding Y."/>
            <person name="Dinh H.H."/>
            <person name="Dugan-Rocha S."/>
            <person name="Fulton L.A."/>
            <person name="Gabisi R.A."/>
            <person name="Garner T.T."/>
            <person name="Godfrey J."/>
            <person name="Hawes A.C."/>
            <person name="Hernandez J."/>
            <person name="Hines S."/>
            <person name="Holder M."/>
            <person name="Hume J."/>
            <person name="Jhangiani S.N."/>
            <person name="Joshi V."/>
            <person name="Khan Z.M."/>
            <person name="Kirkness E.F."/>
            <person name="Cree A."/>
            <person name="Fowler R.G."/>
            <person name="Lee S."/>
            <person name="Lewis L.R."/>
            <person name="Li Z."/>
            <person name="Liu Y.-S."/>
            <person name="Moore S.M."/>
            <person name="Muzny D."/>
            <person name="Nazareth L.V."/>
            <person name="Ngo D.N."/>
            <person name="Okwuonu G.O."/>
            <person name="Pai G."/>
            <person name="Parker D."/>
            <person name="Paul H.A."/>
            <person name="Pfannkoch C."/>
            <person name="Pohl C.S."/>
            <person name="Rogers Y.-H.C."/>
            <person name="Ruiz S.J."/>
            <person name="Sabo A."/>
            <person name="Santibanez J."/>
            <person name="Schneider B.W."/>
            <person name="Smith S.M."/>
            <person name="Sodergren E."/>
            <person name="Svatek A.F."/>
            <person name="Utterback T.R."/>
            <person name="Vattathil S."/>
            <person name="Warren W."/>
            <person name="White C.S."/>
            <person name="Chinwalla A.T."/>
            <person name="Feng Y."/>
            <person name="Halpern A.L."/>
            <person name="Hillier L.W."/>
            <person name="Huang X."/>
            <person name="Minx P."/>
            <person name="Nelson J.O."/>
            <person name="Pepin K.H."/>
            <person name="Qin X."/>
            <person name="Sutton G.G."/>
            <person name="Venter E."/>
            <person name="Walenz B.P."/>
            <person name="Wallis J.W."/>
            <person name="Worley K.C."/>
            <person name="Yang S.-P."/>
            <person name="Jones S.M."/>
            <person name="Marra M.A."/>
            <person name="Rocchi M."/>
            <person name="Schein J.E."/>
            <person name="Baertsch R."/>
            <person name="Clarke L."/>
            <person name="Csuros M."/>
            <person name="Glasscock J."/>
            <person name="Harris R.A."/>
            <person name="Havlak P."/>
            <person name="Jackson A.R."/>
            <person name="Jiang H."/>
            <person name="Liu Y."/>
            <person name="Messina D.N."/>
            <person name="Shen Y."/>
            <person name="Song H.X.-Z."/>
            <person name="Wylie T."/>
            <person name="Zhang L."/>
            <person name="Birney E."/>
            <person name="Han K."/>
            <person name="Konkel M.K."/>
            <person name="Lee J."/>
            <person name="Smit A.F.A."/>
            <person name="Ullmer B."/>
            <person name="Wang H."/>
            <person name="Xing J."/>
            <person name="Burhans R."/>
            <person name="Cheng Z."/>
            <person name="Karro J.E."/>
            <person name="Ma J."/>
            <person name="Raney B."/>
            <person name="She X."/>
            <person name="Cox M.J."/>
            <person name="Demuth J.P."/>
            <person name="Dumas L.J."/>
            <person name="Han S.-G."/>
            <person name="Hopkins J."/>
            <person name="Karimpour-Fard A."/>
            <person name="Kim Y.H."/>
            <person name="Pollack J.R."/>
            <person name="Vinar T."/>
            <person name="Addo-Quaye C."/>
            <person name="Degenhardt J."/>
            <person name="Denby A."/>
            <person name="Hubisz M.J."/>
            <person name="Indap A."/>
            <person name="Kosiol C."/>
            <person name="Lahn B.T."/>
            <person name="Lawson H.A."/>
            <person name="Marklein A."/>
            <person name="Nielsen R."/>
            <person name="Vallender E.J."/>
            <person name="Clark A.G."/>
            <person name="Ferguson B."/>
            <person name="Hernandez R.D."/>
            <person name="Hirani K."/>
            <person name="Kehrer-Sawatzki H."/>
            <person name="Kolb J."/>
            <person name="Patil S."/>
            <person name="Pu L.-L."/>
            <person name="Ren Y."/>
            <person name="Smith D.G."/>
            <person name="Wheeler D.A."/>
            <person name="Schenck I."/>
            <person name="Ball E.V."/>
            <person name="Chen R."/>
            <person name="Cooper D.N."/>
            <person name="Giardine B."/>
            <person name="Hsu F."/>
            <person name="Kent W.J."/>
            <person name="Lesk A."/>
            <person name="Nelson D.L."/>
            <person name="O'brien W.E."/>
            <person name="Pruefer K."/>
            <person name="Stenson P.D."/>
            <person name="Wallace J.C."/>
            <person name="Ke H."/>
            <person name="Liu X.-M."/>
            <person name="Wang P."/>
            <person name="Xiang A.P."/>
            <person name="Yang F."/>
            <person name="Barber G.P."/>
            <person name="Haussler D."/>
            <person name="Karolchik D."/>
            <person name="Kern A.D."/>
            <person name="Kuhn R.M."/>
            <person name="Smith K.E."/>
            <person name="Zwieg A.S."/>
        </authorList>
    </citation>
    <scope>NUCLEOTIDE SEQUENCE [LARGE SCALE GENOMIC DNA]</scope>
    <source>
        <strain evidence="3">17573</strain>
    </source>
</reference>
<accession>A0A5F8A6F0</accession>
<proteinExistence type="predicted"/>
<evidence type="ECO:0000313" key="3">
    <source>
        <dbReference type="Proteomes" id="UP000006718"/>
    </source>
</evidence>